<dbReference type="InterPro" id="IPR053836">
    <property type="entry name" value="Arc1-like_N"/>
</dbReference>
<dbReference type="PANTHER" id="PTHR44490">
    <property type="entry name" value="EUKARYOTIC TRANSLATION ELONGATION FACTOR 1 EPSILON-1"/>
    <property type="match status" value="1"/>
</dbReference>
<dbReference type="Pfam" id="PF21972">
    <property type="entry name" value="Arc1p_N_like"/>
    <property type="match status" value="1"/>
</dbReference>
<dbReference type="GO" id="GO:0005634">
    <property type="term" value="C:nucleus"/>
    <property type="evidence" value="ECO:0007669"/>
    <property type="project" value="TreeGrafter"/>
</dbReference>
<name>A0A812CLP7_ACAPH</name>
<dbReference type="GO" id="GO:0017101">
    <property type="term" value="C:aminoacyl-tRNA synthetase multienzyme complex"/>
    <property type="evidence" value="ECO:0007669"/>
    <property type="project" value="InterPro"/>
</dbReference>
<dbReference type="Proteomes" id="UP000597762">
    <property type="component" value="Unassembled WGS sequence"/>
</dbReference>
<proteinExistence type="predicted"/>
<evidence type="ECO:0000313" key="3">
    <source>
        <dbReference type="Proteomes" id="UP000597762"/>
    </source>
</evidence>
<dbReference type="Gene3D" id="1.20.1050.130">
    <property type="match status" value="1"/>
</dbReference>
<sequence length="166" mass="19413">MITNKQLHVLGKFLDRPLQLVGDKNDVPILKENGLNVQGYISIAKHITRTSKQHALLGKTPTEKALVDQWLEYVSLHLQDNSETASNLQELNQFLADRVYLLGHFVSLADMLLYFTLHETFNELTFCDKEKYIHVSRWFDNMQYHHNFANMYKLVKFHKTLLYSSS</sequence>
<dbReference type="SUPFAM" id="SSF47616">
    <property type="entry name" value="GST C-terminal domain-like"/>
    <property type="match status" value="1"/>
</dbReference>
<evidence type="ECO:0000259" key="1">
    <source>
        <dbReference type="PROSITE" id="PS50405"/>
    </source>
</evidence>
<dbReference type="PROSITE" id="PS50405">
    <property type="entry name" value="GST_CTER"/>
    <property type="match status" value="1"/>
</dbReference>
<comment type="caution">
    <text evidence="2">The sequence shown here is derived from an EMBL/GenBank/DDBJ whole genome shotgun (WGS) entry which is preliminary data.</text>
</comment>
<dbReference type="InterPro" id="IPR042450">
    <property type="entry name" value="EEF1E1"/>
</dbReference>
<keyword evidence="3" id="KW-1185">Reference proteome</keyword>
<dbReference type="GO" id="GO:0005737">
    <property type="term" value="C:cytoplasm"/>
    <property type="evidence" value="ECO:0007669"/>
    <property type="project" value="TreeGrafter"/>
</dbReference>
<protein>
    <submittedName>
        <fullName evidence="2">EEF1E1</fullName>
    </submittedName>
</protein>
<dbReference type="OrthoDB" id="19141at2759"/>
<dbReference type="AlphaFoldDB" id="A0A812CLP7"/>
<dbReference type="GO" id="GO:0043517">
    <property type="term" value="P:positive regulation of DNA damage response, signal transduction by p53 class mediator"/>
    <property type="evidence" value="ECO:0007669"/>
    <property type="project" value="InterPro"/>
</dbReference>
<accession>A0A812CLP7</accession>
<evidence type="ECO:0000313" key="2">
    <source>
        <dbReference type="EMBL" id="CAE1268412.1"/>
    </source>
</evidence>
<dbReference type="InterPro" id="IPR036282">
    <property type="entry name" value="Glutathione-S-Trfase_C_sf"/>
</dbReference>
<dbReference type="EMBL" id="CAHIKZ030001568">
    <property type="protein sequence ID" value="CAE1268412.1"/>
    <property type="molecule type" value="Genomic_DNA"/>
</dbReference>
<organism evidence="2 3">
    <name type="scientific">Acanthosepion pharaonis</name>
    <name type="common">Pharaoh cuttlefish</name>
    <name type="synonym">Sepia pharaonis</name>
    <dbReference type="NCBI Taxonomy" id="158019"/>
    <lineage>
        <taxon>Eukaryota</taxon>
        <taxon>Metazoa</taxon>
        <taxon>Spiralia</taxon>
        <taxon>Lophotrochozoa</taxon>
        <taxon>Mollusca</taxon>
        <taxon>Cephalopoda</taxon>
        <taxon>Coleoidea</taxon>
        <taxon>Decapodiformes</taxon>
        <taxon>Sepiida</taxon>
        <taxon>Sepiina</taxon>
        <taxon>Sepiidae</taxon>
        <taxon>Acanthosepion</taxon>
    </lineage>
</organism>
<gene>
    <name evidence="2" type="ORF">SPHA_36079</name>
</gene>
<dbReference type="PANTHER" id="PTHR44490:SF1">
    <property type="entry name" value="EUKARYOTIC TRANSLATION ELONGATION FACTOR 1 EPSILON-1"/>
    <property type="match status" value="1"/>
</dbReference>
<reference evidence="2" key="1">
    <citation type="submission" date="2021-01" db="EMBL/GenBank/DDBJ databases">
        <authorList>
            <person name="Li R."/>
            <person name="Bekaert M."/>
        </authorList>
    </citation>
    <scope>NUCLEOTIDE SEQUENCE</scope>
    <source>
        <strain evidence="2">Farmed</strain>
    </source>
</reference>
<dbReference type="InterPro" id="IPR010987">
    <property type="entry name" value="Glutathione-S-Trfase_C-like"/>
</dbReference>
<feature type="domain" description="GST C-terminal" evidence="1">
    <location>
        <begin position="29"/>
        <end position="162"/>
    </location>
</feature>